<reference evidence="3" key="1">
    <citation type="submission" date="2016-10" db="EMBL/GenBank/DDBJ databases">
        <authorList>
            <person name="Varghese N."/>
            <person name="Submissions S."/>
        </authorList>
    </citation>
    <scope>NUCLEOTIDE SEQUENCE [LARGE SCALE GENOMIC DNA]</scope>
    <source>
        <strain evidence="3">DSM 25055</strain>
    </source>
</reference>
<sequence length="82" mass="8749">MAQRMTFERWLEVAVVGMLLISLLAGFAAAAPTAPDTDEERVVCVNEQSGEAWSVPADSADTVEEKNKNVNCGSTPTPEPTP</sequence>
<evidence type="ECO:0000256" key="1">
    <source>
        <dbReference type="SAM" id="MobiDB-lite"/>
    </source>
</evidence>
<name>A0A1H9MVS7_9EURY</name>
<evidence type="ECO:0000313" key="2">
    <source>
        <dbReference type="EMBL" id="SER27627.1"/>
    </source>
</evidence>
<dbReference type="STRING" id="1186196.SAMN04489841_3512"/>
<organism evidence="2 3">
    <name type="scientific">Natrinema salaciae</name>
    <dbReference type="NCBI Taxonomy" id="1186196"/>
    <lineage>
        <taxon>Archaea</taxon>
        <taxon>Methanobacteriati</taxon>
        <taxon>Methanobacteriota</taxon>
        <taxon>Stenosarchaea group</taxon>
        <taxon>Halobacteria</taxon>
        <taxon>Halobacteriales</taxon>
        <taxon>Natrialbaceae</taxon>
        <taxon>Natrinema</taxon>
    </lineage>
</organism>
<proteinExistence type="predicted"/>
<dbReference type="Proteomes" id="UP000199114">
    <property type="component" value="Unassembled WGS sequence"/>
</dbReference>
<gene>
    <name evidence="2" type="ORF">SAMN04489841_3512</name>
</gene>
<protein>
    <submittedName>
        <fullName evidence="2">Uncharacterized protein</fullName>
    </submittedName>
</protein>
<evidence type="ECO:0000313" key="3">
    <source>
        <dbReference type="Proteomes" id="UP000199114"/>
    </source>
</evidence>
<feature type="region of interest" description="Disordered" evidence="1">
    <location>
        <begin position="53"/>
        <end position="82"/>
    </location>
</feature>
<dbReference type="EMBL" id="FOFD01000004">
    <property type="protein sequence ID" value="SER27627.1"/>
    <property type="molecule type" value="Genomic_DNA"/>
</dbReference>
<keyword evidence="3" id="KW-1185">Reference proteome</keyword>
<dbReference type="AlphaFoldDB" id="A0A1H9MVS7"/>
<accession>A0A1H9MVS7</accession>